<dbReference type="EMBL" id="CP032695">
    <property type="protein sequence ID" value="AYG62198.1"/>
    <property type="molecule type" value="Genomic_DNA"/>
</dbReference>
<keyword evidence="4" id="KW-1185">Reference proteome</keyword>
<dbReference type="Pfam" id="PF03779">
    <property type="entry name" value="SPW"/>
    <property type="match status" value="1"/>
</dbReference>
<sequence length="133" mass="14319">MPFRFVTKSIHAYLIDYPVAIVLLAAPFVLKLGHSGPVAMWLSVITGVAALILPILTDHQTGLIRIIPYSIHLWIDRAVGIVFLAAVFAFGFTGIDGWYYGVLGIAVLLTTSVLNAPEPSISVHGAMGARDTF</sequence>
<evidence type="ECO:0000259" key="2">
    <source>
        <dbReference type="Pfam" id="PF03779"/>
    </source>
</evidence>
<name>A0A387FUF4_9HYPH</name>
<reference evidence="3 4" key="1">
    <citation type="submission" date="2018-10" db="EMBL/GenBank/DDBJ databases">
        <title>Rhizobium etli, R. leguminosarum and a new Rhizobium genospecies from Phaseolus dumosus.</title>
        <authorList>
            <person name="Ramirez-Puebla S.T."/>
            <person name="Rogel-Hernandez M.A."/>
            <person name="Guerrero G."/>
            <person name="Ormeno-Orrillo E."/>
            <person name="Martinez-Romero J.C."/>
            <person name="Negrete-Yankelevich S."/>
            <person name="Martinez-Romero E."/>
        </authorList>
    </citation>
    <scope>NUCLEOTIDE SEQUENCE [LARGE SCALE GENOMIC DNA]</scope>
    <source>
        <strain evidence="3 4">CCGE525</strain>
        <plasmid evidence="4">prccge525c</plasmid>
    </source>
</reference>
<dbReference type="InterPro" id="IPR005530">
    <property type="entry name" value="SPW"/>
</dbReference>
<dbReference type="OrthoDB" id="129082at2"/>
<evidence type="ECO:0000256" key="1">
    <source>
        <dbReference type="SAM" id="Phobius"/>
    </source>
</evidence>
<evidence type="ECO:0000313" key="3">
    <source>
        <dbReference type="EMBL" id="AYG62198.1"/>
    </source>
</evidence>
<dbReference type="RefSeq" id="WP_120707129.1">
    <property type="nucleotide sequence ID" value="NZ_CP032695.1"/>
</dbReference>
<proteinExistence type="predicted"/>
<keyword evidence="1" id="KW-0812">Transmembrane</keyword>
<geneLocation type="plasmid" evidence="4">
    <name>prccge525c</name>
</geneLocation>
<feature type="domain" description="SPW repeat-containing integral membrane" evidence="2">
    <location>
        <begin position="15"/>
        <end position="109"/>
    </location>
</feature>
<accession>A0A387FUF4</accession>
<keyword evidence="1" id="KW-0472">Membrane</keyword>
<dbReference type="Proteomes" id="UP000282195">
    <property type="component" value="Plasmid pRCCGE525c"/>
</dbReference>
<organism evidence="3 4">
    <name type="scientific">Rhizobium jaguaris</name>
    <dbReference type="NCBI Taxonomy" id="1312183"/>
    <lineage>
        <taxon>Bacteria</taxon>
        <taxon>Pseudomonadati</taxon>
        <taxon>Pseudomonadota</taxon>
        <taxon>Alphaproteobacteria</taxon>
        <taxon>Hyphomicrobiales</taxon>
        <taxon>Rhizobiaceae</taxon>
        <taxon>Rhizobium/Agrobacterium group</taxon>
        <taxon>Rhizobium</taxon>
    </lineage>
</organism>
<dbReference type="KEGG" id="rjg:CCGE525_25545"/>
<keyword evidence="1" id="KW-1133">Transmembrane helix</keyword>
<dbReference type="AlphaFoldDB" id="A0A387FUF4"/>
<gene>
    <name evidence="3" type="ORF">CCGE525_25545</name>
</gene>
<feature type="transmembrane region" description="Helical" evidence="1">
    <location>
        <begin position="12"/>
        <end position="32"/>
    </location>
</feature>
<evidence type="ECO:0000313" key="4">
    <source>
        <dbReference type="Proteomes" id="UP000282195"/>
    </source>
</evidence>
<feature type="transmembrane region" description="Helical" evidence="1">
    <location>
        <begin position="38"/>
        <end position="57"/>
    </location>
</feature>
<feature type="transmembrane region" description="Helical" evidence="1">
    <location>
        <begin position="69"/>
        <end position="92"/>
    </location>
</feature>
<keyword evidence="3" id="KW-0614">Plasmid</keyword>
<protein>
    <recommendedName>
        <fullName evidence="2">SPW repeat-containing integral membrane domain-containing protein</fullName>
    </recommendedName>
</protein>